<dbReference type="RefSeq" id="WP_091512516.1">
    <property type="nucleotide sequence ID" value="NZ_FOLE01000006.1"/>
</dbReference>
<proteinExistence type="predicted"/>
<organism evidence="2 3">
    <name type="scientific">Flexibacter flexilis DSM 6793</name>
    <dbReference type="NCBI Taxonomy" id="927664"/>
    <lineage>
        <taxon>Bacteria</taxon>
        <taxon>Pseudomonadati</taxon>
        <taxon>Bacteroidota</taxon>
        <taxon>Cytophagia</taxon>
        <taxon>Cytophagales</taxon>
        <taxon>Flexibacteraceae</taxon>
        <taxon>Flexibacter</taxon>
    </lineage>
</organism>
<evidence type="ECO:0000313" key="3">
    <source>
        <dbReference type="Proteomes" id="UP000199514"/>
    </source>
</evidence>
<feature type="signal peptide" evidence="1">
    <location>
        <begin position="1"/>
        <end position="19"/>
    </location>
</feature>
<reference evidence="2 3" key="1">
    <citation type="submission" date="2016-10" db="EMBL/GenBank/DDBJ databases">
        <authorList>
            <person name="de Groot N.N."/>
        </authorList>
    </citation>
    <scope>NUCLEOTIDE SEQUENCE [LARGE SCALE GENOMIC DNA]</scope>
    <source>
        <strain evidence="2 3">DSM 6793</strain>
    </source>
</reference>
<name>A0A1I1JW22_9BACT</name>
<gene>
    <name evidence="2" type="ORF">SAMN05421780_106133</name>
</gene>
<sequence>MKKYLALVLLVCYSLSVWANAGAYLLCQKSNLWQPHKQCCCTKTACEPAKKTCANQCSLDKTDLTGVISSLPDCSTAKYVVGVLSPFTKINWSLRRYVYASNHGLTRWDKLYFRIEKIPKYLLYRVLII</sequence>
<feature type="chain" id="PRO_5011709901" evidence="1">
    <location>
        <begin position="20"/>
        <end position="129"/>
    </location>
</feature>
<dbReference type="AlphaFoldDB" id="A0A1I1JW22"/>
<keyword evidence="3" id="KW-1185">Reference proteome</keyword>
<accession>A0A1I1JW22</accession>
<evidence type="ECO:0000256" key="1">
    <source>
        <dbReference type="SAM" id="SignalP"/>
    </source>
</evidence>
<dbReference type="STRING" id="927664.SAMN05421780_106133"/>
<keyword evidence="1" id="KW-0732">Signal</keyword>
<evidence type="ECO:0000313" key="2">
    <source>
        <dbReference type="EMBL" id="SFC52774.1"/>
    </source>
</evidence>
<dbReference type="Proteomes" id="UP000199514">
    <property type="component" value="Unassembled WGS sequence"/>
</dbReference>
<dbReference type="EMBL" id="FOLE01000006">
    <property type="protein sequence ID" value="SFC52774.1"/>
    <property type="molecule type" value="Genomic_DNA"/>
</dbReference>
<protein>
    <submittedName>
        <fullName evidence="2">Uncharacterized protein</fullName>
    </submittedName>
</protein>